<organism evidence="2 3">
    <name type="scientific">Fodinibius roseus</name>
    <dbReference type="NCBI Taxonomy" id="1194090"/>
    <lineage>
        <taxon>Bacteria</taxon>
        <taxon>Pseudomonadati</taxon>
        <taxon>Balneolota</taxon>
        <taxon>Balneolia</taxon>
        <taxon>Balneolales</taxon>
        <taxon>Balneolaceae</taxon>
        <taxon>Fodinibius</taxon>
    </lineage>
</organism>
<feature type="region of interest" description="Disordered" evidence="1">
    <location>
        <begin position="1"/>
        <end position="27"/>
    </location>
</feature>
<accession>A0A1M5IIF6</accession>
<reference evidence="2 3" key="1">
    <citation type="submission" date="2016-11" db="EMBL/GenBank/DDBJ databases">
        <authorList>
            <person name="Jaros S."/>
            <person name="Januszkiewicz K."/>
            <person name="Wedrychowicz H."/>
        </authorList>
    </citation>
    <scope>NUCLEOTIDE SEQUENCE [LARGE SCALE GENOMIC DNA]</scope>
    <source>
        <strain evidence="2 3">DSM 21986</strain>
    </source>
</reference>
<evidence type="ECO:0000256" key="1">
    <source>
        <dbReference type="SAM" id="MobiDB-lite"/>
    </source>
</evidence>
<dbReference type="Proteomes" id="UP000184041">
    <property type="component" value="Unassembled WGS sequence"/>
</dbReference>
<dbReference type="AlphaFoldDB" id="A0A1M5IIF6"/>
<protein>
    <submittedName>
        <fullName evidence="2">Uncharacterized protein</fullName>
    </submittedName>
</protein>
<dbReference type="STRING" id="1194090.SAMN05443144_12361"/>
<sequence length="87" mass="9745">MVNAPYEHRQMYSNESKERIPADTGHPLIRGGGYGNTSWSPLFVLRYYQWFSCREEPPNEISLAESISSICMGSSPLATNSSLNSTQ</sequence>
<evidence type="ECO:0000313" key="2">
    <source>
        <dbReference type="EMBL" id="SHG28164.1"/>
    </source>
</evidence>
<gene>
    <name evidence="2" type="ORF">SAMN05443144_12361</name>
</gene>
<keyword evidence="3" id="KW-1185">Reference proteome</keyword>
<name>A0A1M5IIF6_9BACT</name>
<dbReference type="EMBL" id="FQUS01000023">
    <property type="protein sequence ID" value="SHG28164.1"/>
    <property type="molecule type" value="Genomic_DNA"/>
</dbReference>
<proteinExistence type="predicted"/>
<feature type="compositionally biased region" description="Basic and acidic residues" evidence="1">
    <location>
        <begin position="1"/>
        <end position="21"/>
    </location>
</feature>
<evidence type="ECO:0000313" key="3">
    <source>
        <dbReference type="Proteomes" id="UP000184041"/>
    </source>
</evidence>